<evidence type="ECO:0000313" key="1">
    <source>
        <dbReference type="EMBL" id="QZE15554.1"/>
    </source>
</evidence>
<proteinExistence type="predicted"/>
<organism evidence="1 2">
    <name type="scientific">Halosquirtibacter laminarini</name>
    <dbReference type="NCBI Taxonomy" id="3374600"/>
    <lineage>
        <taxon>Bacteria</taxon>
        <taxon>Pseudomonadati</taxon>
        <taxon>Bacteroidota</taxon>
        <taxon>Bacteroidia</taxon>
        <taxon>Marinilabiliales</taxon>
        <taxon>Prolixibacteraceae</taxon>
        <taxon>Halosquirtibacter</taxon>
    </lineage>
</organism>
<gene>
    <name evidence="1" type="ORF">K4L44_06895</name>
</gene>
<accession>A0AC61NIJ6</accession>
<dbReference type="Proteomes" id="UP000826212">
    <property type="component" value="Chromosome"/>
</dbReference>
<protein>
    <submittedName>
        <fullName evidence="1">TolC family protein</fullName>
    </submittedName>
</protein>
<reference evidence="1" key="1">
    <citation type="submission" date="2021-08" db="EMBL/GenBank/DDBJ databases">
        <title>Novel anaerobic bacterium isolated from sea squirt in East Sea, Republic of Korea.</title>
        <authorList>
            <person name="Nguyen T.H."/>
            <person name="Li Z."/>
            <person name="Lee Y.-J."/>
            <person name="Ko J."/>
            <person name="Kim S.-G."/>
        </authorList>
    </citation>
    <scope>NUCLEOTIDE SEQUENCE</scope>
    <source>
        <strain evidence="1">KCTC 25031</strain>
    </source>
</reference>
<sequence>MKNIKGICILGLMFSSFFVFAQQEPFILTLDGACRLAKSNSLSVFINKNSFLSSYWEYRTYKADFLPELTLKSNLVSYNNSNRLRYNSVTKTDSYVHTKDLNSDVSLSLRQNVGLTGGSIFLESSLDRNQNLGDQEFIQYASRPYRIGYSQKLFGYNRLKWNRLLEPKKYEKAKREYLSNLEGVYITTCNYFFNYALAQKNLENAKYNYDQTNVMVQIAHKRFNIGTIEKDELLQLELQLNNQSIALQEWEVRVQKSRVQLLSFLRLSQDKEIKVLLPSVDSIRIEESLALDHARKSNVLMIQNELTLLNDQSHVARVKSEQRFQANLNLSYGINKADGSYDYKNNVPVNGSVPNVYQPKFDDYQSFAVTLSVPLVDWGKRKGRVEMAKSRQEVNRIKVEQSQIDFEQNVLTTVMEFNLQYAKVKASQRSQQIAEDGYEVTSQRFRNGNIEVLQLNNAQRDRSNALIKVIQSKQNYWKSYFTVRKFTLYDFKSEVALTEDFEALIQNL</sequence>
<dbReference type="EMBL" id="CP081303">
    <property type="protein sequence ID" value="QZE15554.1"/>
    <property type="molecule type" value="Genomic_DNA"/>
</dbReference>
<keyword evidence="2" id="KW-1185">Reference proteome</keyword>
<name>A0AC61NIJ6_9BACT</name>
<evidence type="ECO:0000313" key="2">
    <source>
        <dbReference type="Proteomes" id="UP000826212"/>
    </source>
</evidence>